<dbReference type="EMBL" id="AWUE01013405">
    <property type="protein sequence ID" value="OMP07107.1"/>
    <property type="molecule type" value="Genomic_DNA"/>
</dbReference>
<gene>
    <name evidence="2" type="ORF">COLO4_07620</name>
</gene>
<accession>A0A1R3KJ48</accession>
<evidence type="ECO:0000313" key="2">
    <source>
        <dbReference type="EMBL" id="OMP07107.1"/>
    </source>
</evidence>
<protein>
    <submittedName>
        <fullName evidence="2">Uncharacterized protein</fullName>
    </submittedName>
</protein>
<organism evidence="2 3">
    <name type="scientific">Corchorus olitorius</name>
    <dbReference type="NCBI Taxonomy" id="93759"/>
    <lineage>
        <taxon>Eukaryota</taxon>
        <taxon>Viridiplantae</taxon>
        <taxon>Streptophyta</taxon>
        <taxon>Embryophyta</taxon>
        <taxon>Tracheophyta</taxon>
        <taxon>Spermatophyta</taxon>
        <taxon>Magnoliopsida</taxon>
        <taxon>eudicotyledons</taxon>
        <taxon>Gunneridae</taxon>
        <taxon>Pentapetalae</taxon>
        <taxon>rosids</taxon>
        <taxon>malvids</taxon>
        <taxon>Malvales</taxon>
        <taxon>Malvaceae</taxon>
        <taxon>Grewioideae</taxon>
        <taxon>Apeibeae</taxon>
        <taxon>Corchorus</taxon>
    </lineage>
</organism>
<evidence type="ECO:0000313" key="3">
    <source>
        <dbReference type="Proteomes" id="UP000187203"/>
    </source>
</evidence>
<reference evidence="3" key="1">
    <citation type="submission" date="2013-09" db="EMBL/GenBank/DDBJ databases">
        <title>Corchorus olitorius genome sequencing.</title>
        <authorList>
            <person name="Alam M."/>
            <person name="Haque M.S."/>
            <person name="Islam M.S."/>
            <person name="Emdad E.M."/>
            <person name="Islam M.M."/>
            <person name="Ahmed B."/>
            <person name="Halim A."/>
            <person name="Hossen Q.M.M."/>
            <person name="Hossain M.Z."/>
            <person name="Ahmed R."/>
            <person name="Khan M.M."/>
            <person name="Islam R."/>
            <person name="Rashid M.M."/>
            <person name="Khan S.A."/>
            <person name="Rahman M.S."/>
            <person name="Alam M."/>
            <person name="Yahiya A.S."/>
            <person name="Khan M.S."/>
            <person name="Azam M.S."/>
            <person name="Haque T."/>
            <person name="Lashkar M.Z.H."/>
            <person name="Akhand A.I."/>
            <person name="Morshed G."/>
            <person name="Roy S."/>
            <person name="Uddin K.S."/>
            <person name="Rabeya T."/>
            <person name="Hossain A.S."/>
            <person name="Chowdhury A."/>
            <person name="Snigdha A.R."/>
            <person name="Mortoza M.S."/>
            <person name="Matin S.A."/>
            <person name="Hoque S.M.E."/>
            <person name="Islam M.K."/>
            <person name="Roy D.K."/>
            <person name="Haider R."/>
            <person name="Moosa M.M."/>
            <person name="Elias S.M."/>
            <person name="Hasan A.M."/>
            <person name="Jahan S."/>
            <person name="Shafiuddin M."/>
            <person name="Mahmood N."/>
            <person name="Shommy N.S."/>
        </authorList>
    </citation>
    <scope>NUCLEOTIDE SEQUENCE [LARGE SCALE GENOMIC DNA]</scope>
    <source>
        <strain evidence="3">cv. O-4</strain>
    </source>
</reference>
<feature type="compositionally biased region" description="Basic residues" evidence="1">
    <location>
        <begin position="1"/>
        <end position="10"/>
    </location>
</feature>
<evidence type="ECO:0000256" key="1">
    <source>
        <dbReference type="SAM" id="MobiDB-lite"/>
    </source>
</evidence>
<keyword evidence="3" id="KW-1185">Reference proteome</keyword>
<feature type="region of interest" description="Disordered" evidence="1">
    <location>
        <begin position="1"/>
        <end position="39"/>
    </location>
</feature>
<proteinExistence type="predicted"/>
<dbReference type="Proteomes" id="UP000187203">
    <property type="component" value="Unassembled WGS sequence"/>
</dbReference>
<dbReference type="AlphaFoldDB" id="A0A1R3KJ48"/>
<comment type="caution">
    <text evidence="2">The sequence shown here is derived from an EMBL/GenBank/DDBJ whole genome shotgun (WGS) entry which is preliminary data.</text>
</comment>
<sequence length="39" mass="4298">MVPRSSRRKLSCFDPPKPALKPVGQASPETPMKLSDMTI</sequence>
<name>A0A1R3KJ48_9ROSI</name>